<dbReference type="EMBL" id="JAUYZG010000020">
    <property type="protein sequence ID" value="KAK2876129.1"/>
    <property type="molecule type" value="Genomic_DNA"/>
</dbReference>
<feature type="region of interest" description="Disordered" evidence="1">
    <location>
        <begin position="49"/>
        <end position="74"/>
    </location>
</feature>
<feature type="compositionally biased region" description="Polar residues" evidence="1">
    <location>
        <begin position="50"/>
        <end position="72"/>
    </location>
</feature>
<sequence length="99" mass="10803">MARRQTLISEIANDARTARLEPTLMKGAATLEPQGVRFKRERVLWGFQGGTSARQPESLGSISADSPQTEKSNLGWRSAGGGLALWLSRGPKIERNVLL</sequence>
<accession>A0AA88P4W0</accession>
<protein>
    <submittedName>
        <fullName evidence="2">Uncharacterized protein</fullName>
    </submittedName>
</protein>
<comment type="caution">
    <text evidence="2">The sequence shown here is derived from an EMBL/GenBank/DDBJ whole genome shotgun (WGS) entry which is preliminary data.</text>
</comment>
<reference evidence="2" key="1">
    <citation type="submission" date="2023-08" db="EMBL/GenBank/DDBJ databases">
        <title>Chromosome-level Genome Assembly of mud carp (Cirrhinus molitorella).</title>
        <authorList>
            <person name="Liu H."/>
        </authorList>
    </citation>
    <scope>NUCLEOTIDE SEQUENCE</scope>
    <source>
        <strain evidence="2">Prfri</strain>
        <tissue evidence="2">Muscle</tissue>
    </source>
</reference>
<organism evidence="2 3">
    <name type="scientific">Cirrhinus molitorella</name>
    <name type="common">mud carp</name>
    <dbReference type="NCBI Taxonomy" id="172907"/>
    <lineage>
        <taxon>Eukaryota</taxon>
        <taxon>Metazoa</taxon>
        <taxon>Chordata</taxon>
        <taxon>Craniata</taxon>
        <taxon>Vertebrata</taxon>
        <taxon>Euteleostomi</taxon>
        <taxon>Actinopterygii</taxon>
        <taxon>Neopterygii</taxon>
        <taxon>Teleostei</taxon>
        <taxon>Ostariophysi</taxon>
        <taxon>Cypriniformes</taxon>
        <taxon>Cyprinidae</taxon>
        <taxon>Labeoninae</taxon>
        <taxon>Labeonini</taxon>
        <taxon>Cirrhinus</taxon>
    </lineage>
</organism>
<dbReference type="Proteomes" id="UP001187343">
    <property type="component" value="Unassembled WGS sequence"/>
</dbReference>
<proteinExistence type="predicted"/>
<evidence type="ECO:0000313" key="2">
    <source>
        <dbReference type="EMBL" id="KAK2876129.1"/>
    </source>
</evidence>
<dbReference type="AlphaFoldDB" id="A0AA88P4W0"/>
<evidence type="ECO:0000256" key="1">
    <source>
        <dbReference type="SAM" id="MobiDB-lite"/>
    </source>
</evidence>
<evidence type="ECO:0000313" key="3">
    <source>
        <dbReference type="Proteomes" id="UP001187343"/>
    </source>
</evidence>
<name>A0AA88P4W0_9TELE</name>
<gene>
    <name evidence="2" type="ORF">Q8A67_020225</name>
</gene>
<keyword evidence="3" id="KW-1185">Reference proteome</keyword>